<comment type="caution">
    <text evidence="2">The sequence shown here is derived from an EMBL/GenBank/DDBJ whole genome shotgun (WGS) entry which is preliminary data.</text>
</comment>
<gene>
    <name evidence="2" type="ORF">GSB_152824</name>
</gene>
<feature type="region of interest" description="Disordered" evidence="1">
    <location>
        <begin position="1"/>
        <end position="27"/>
    </location>
</feature>
<accession>V6TSV3</accession>
<evidence type="ECO:0000313" key="3">
    <source>
        <dbReference type="Proteomes" id="UP000018040"/>
    </source>
</evidence>
<dbReference type="VEuPathDB" id="GiardiaDB:QR46_3696"/>
<name>V6TSV3_GIAIN</name>
<protein>
    <submittedName>
        <fullName evidence="2">Uncharacterized protein</fullName>
    </submittedName>
</protein>
<dbReference type="VEuPathDB" id="GiardiaDB:GL50803_0029595"/>
<evidence type="ECO:0000256" key="1">
    <source>
        <dbReference type="SAM" id="MobiDB-lite"/>
    </source>
</evidence>
<reference evidence="3" key="1">
    <citation type="submission" date="2012-02" db="EMBL/GenBank/DDBJ databases">
        <title>Genome sequencing of Giardia lamblia Genotypes A2 and B isolates (DH and GS) and comparative analysis with the genomes of Genotypes A1 and E (WB and Pig).</title>
        <authorList>
            <person name="Adam R."/>
            <person name="Dahlstrom E."/>
            <person name="Martens C."/>
            <person name="Bruno D."/>
            <person name="Barbian K."/>
            <person name="Porcella S.F."/>
            <person name="Nash T."/>
        </authorList>
    </citation>
    <scope>NUCLEOTIDE SEQUENCE</scope>
    <source>
        <strain evidence="3">GS</strain>
    </source>
</reference>
<dbReference type="Proteomes" id="UP000018040">
    <property type="component" value="Unassembled WGS sequence"/>
</dbReference>
<proteinExistence type="predicted"/>
<dbReference type="OrthoDB" id="10252669at2759"/>
<dbReference type="VEuPathDB" id="GiardiaDB:GL50581_2202"/>
<dbReference type="VEuPathDB" id="GiardiaDB:QR46_3695"/>
<feature type="non-terminal residue" evidence="2">
    <location>
        <position position="1"/>
    </location>
</feature>
<sequence length="218" mass="24137">VNKIATSTRPSSIRPGHLMGEIPTAGIRRPGSVPCGSLHAVRSGNTYPSVKSPHKDDPFSVLQSYALPRNKEPGSHDYGPNYRKNTGYLKRDEPRGQGPTLAESLRISPQISAQRIQELSKGMISLQDQISKLVRRQETFAKETASYLRTIADSISSMITIQNKGFERFTEGFLEATQKLDRLEAAVDSLKEAGSQREGTRSLSPKLSPHYPRFVDSQ</sequence>
<feature type="region of interest" description="Disordered" evidence="1">
    <location>
        <begin position="190"/>
        <end position="218"/>
    </location>
</feature>
<dbReference type="AlphaFoldDB" id="V6TSV3"/>
<dbReference type="EMBL" id="AHHH01000117">
    <property type="protein sequence ID" value="ESU41644.1"/>
    <property type="molecule type" value="Genomic_DNA"/>
</dbReference>
<evidence type="ECO:0000313" key="2">
    <source>
        <dbReference type="EMBL" id="ESU41644.1"/>
    </source>
</evidence>
<feature type="region of interest" description="Disordered" evidence="1">
    <location>
        <begin position="68"/>
        <end position="101"/>
    </location>
</feature>
<feature type="compositionally biased region" description="Basic and acidic residues" evidence="1">
    <location>
        <begin position="190"/>
        <end position="200"/>
    </location>
</feature>
<reference evidence="2 3" key="2">
    <citation type="journal article" date="2013" name="Genome Biol. Evol.">
        <title>Genome sequencing of Giardia lamblia genotypes A2 and B isolates (DH and GS) and comparative analysis with the genomes of genotypes A1 and E (WB and Pig).</title>
        <authorList>
            <person name="Adam R.D."/>
            <person name="Dahlstrom E.W."/>
            <person name="Martens C.A."/>
            <person name="Bruno D.P."/>
            <person name="Barbian K.D."/>
            <person name="Ricklefs S.M."/>
            <person name="Hernandez M.M."/>
            <person name="Narla N.P."/>
            <person name="Patel R.B."/>
            <person name="Porcella S.F."/>
            <person name="Nash T.E."/>
        </authorList>
    </citation>
    <scope>NUCLEOTIDE SEQUENCE [LARGE SCALE GENOMIC DNA]</scope>
    <source>
        <strain evidence="2 3">GS</strain>
    </source>
</reference>
<feature type="compositionally biased region" description="Polar residues" evidence="1">
    <location>
        <begin position="1"/>
        <end position="11"/>
    </location>
</feature>
<dbReference type="VEuPathDB" id="GiardiaDB:DHA2_153839"/>
<organism evidence="2 3">
    <name type="scientific">Giardia intestinalis</name>
    <name type="common">Giardia lamblia</name>
    <dbReference type="NCBI Taxonomy" id="5741"/>
    <lineage>
        <taxon>Eukaryota</taxon>
        <taxon>Metamonada</taxon>
        <taxon>Diplomonadida</taxon>
        <taxon>Hexamitidae</taxon>
        <taxon>Giardiinae</taxon>
        <taxon>Giardia</taxon>
    </lineage>
</organism>